<dbReference type="KEGG" id="pfy:PFICI_03823"/>
<evidence type="ECO:0000313" key="11">
    <source>
        <dbReference type="Proteomes" id="UP000030651"/>
    </source>
</evidence>
<dbReference type="eggNOG" id="KOG0158">
    <property type="taxonomic scope" value="Eukaryota"/>
</dbReference>
<dbReference type="PROSITE" id="PS00086">
    <property type="entry name" value="CYTOCHROME_P450"/>
    <property type="match status" value="1"/>
</dbReference>
<keyword evidence="5 9" id="KW-0560">Oxidoreductase</keyword>
<evidence type="ECO:0000313" key="10">
    <source>
        <dbReference type="EMBL" id="ETS85798.1"/>
    </source>
</evidence>
<comment type="cofactor">
    <cofactor evidence="1 8">
        <name>heme</name>
        <dbReference type="ChEBI" id="CHEBI:30413"/>
    </cofactor>
</comment>
<dbReference type="Proteomes" id="UP000030651">
    <property type="component" value="Unassembled WGS sequence"/>
</dbReference>
<proteinExistence type="inferred from homology"/>
<dbReference type="OrthoDB" id="1470350at2759"/>
<evidence type="ECO:0000256" key="2">
    <source>
        <dbReference type="ARBA" id="ARBA00010617"/>
    </source>
</evidence>
<dbReference type="GO" id="GO:0004497">
    <property type="term" value="F:monooxygenase activity"/>
    <property type="evidence" value="ECO:0007669"/>
    <property type="project" value="UniProtKB-KW"/>
</dbReference>
<reference evidence="11" key="1">
    <citation type="journal article" date="2015" name="BMC Genomics">
        <title>Genomic and transcriptomic analysis of the endophytic fungus Pestalotiopsis fici reveals its lifestyle and high potential for synthesis of natural products.</title>
        <authorList>
            <person name="Wang X."/>
            <person name="Zhang X."/>
            <person name="Liu L."/>
            <person name="Xiang M."/>
            <person name="Wang W."/>
            <person name="Sun X."/>
            <person name="Che Y."/>
            <person name="Guo L."/>
            <person name="Liu G."/>
            <person name="Guo L."/>
            <person name="Wang C."/>
            <person name="Yin W.B."/>
            <person name="Stadler M."/>
            <person name="Zhang X."/>
            <person name="Liu X."/>
        </authorList>
    </citation>
    <scope>NUCLEOTIDE SEQUENCE [LARGE SCALE GENOMIC DNA]</scope>
    <source>
        <strain evidence="11">W106-1 / CGMCC3.15140</strain>
    </source>
</reference>
<dbReference type="Pfam" id="PF00067">
    <property type="entry name" value="p450"/>
    <property type="match status" value="1"/>
</dbReference>
<dbReference type="InterPro" id="IPR002401">
    <property type="entry name" value="Cyt_P450_E_grp-I"/>
</dbReference>
<dbReference type="InParanoid" id="W3XIA8"/>
<dbReference type="AlphaFoldDB" id="W3XIA8"/>
<accession>W3XIA8</accession>
<comment type="similarity">
    <text evidence="2 9">Belongs to the cytochrome P450 family.</text>
</comment>
<evidence type="ECO:0000256" key="4">
    <source>
        <dbReference type="ARBA" id="ARBA00022723"/>
    </source>
</evidence>
<keyword evidence="11" id="KW-1185">Reference proteome</keyword>
<dbReference type="GeneID" id="19268836"/>
<dbReference type="OMA" id="EHFPKTN"/>
<dbReference type="Gene3D" id="1.10.630.10">
    <property type="entry name" value="Cytochrome P450"/>
    <property type="match status" value="1"/>
</dbReference>
<feature type="binding site" description="axial binding residue" evidence="8">
    <location>
        <position position="433"/>
    </location>
    <ligand>
        <name>heme</name>
        <dbReference type="ChEBI" id="CHEBI:30413"/>
    </ligand>
    <ligandPart>
        <name>Fe</name>
        <dbReference type="ChEBI" id="CHEBI:18248"/>
    </ligandPart>
</feature>
<organism evidence="10 11">
    <name type="scientific">Pestalotiopsis fici (strain W106-1 / CGMCC3.15140)</name>
    <dbReference type="NCBI Taxonomy" id="1229662"/>
    <lineage>
        <taxon>Eukaryota</taxon>
        <taxon>Fungi</taxon>
        <taxon>Dikarya</taxon>
        <taxon>Ascomycota</taxon>
        <taxon>Pezizomycotina</taxon>
        <taxon>Sordariomycetes</taxon>
        <taxon>Xylariomycetidae</taxon>
        <taxon>Amphisphaeriales</taxon>
        <taxon>Sporocadaceae</taxon>
        <taxon>Pestalotiopsis</taxon>
    </lineage>
</organism>
<dbReference type="RefSeq" id="XP_007830595.1">
    <property type="nucleotide sequence ID" value="XM_007832404.1"/>
</dbReference>
<evidence type="ECO:0000256" key="8">
    <source>
        <dbReference type="PIRSR" id="PIRSR602401-1"/>
    </source>
</evidence>
<keyword evidence="4 8" id="KW-0479">Metal-binding</keyword>
<dbReference type="PANTHER" id="PTHR24305">
    <property type="entry name" value="CYTOCHROME P450"/>
    <property type="match status" value="1"/>
</dbReference>
<keyword evidence="3 8" id="KW-0349">Heme</keyword>
<evidence type="ECO:0000256" key="6">
    <source>
        <dbReference type="ARBA" id="ARBA00023004"/>
    </source>
</evidence>
<gene>
    <name evidence="10" type="ORF">PFICI_03823</name>
</gene>
<dbReference type="InterPro" id="IPR017972">
    <property type="entry name" value="Cyt_P450_CS"/>
</dbReference>
<dbReference type="GO" id="GO:0016705">
    <property type="term" value="F:oxidoreductase activity, acting on paired donors, with incorporation or reduction of molecular oxygen"/>
    <property type="evidence" value="ECO:0007669"/>
    <property type="project" value="InterPro"/>
</dbReference>
<dbReference type="EMBL" id="KI912110">
    <property type="protein sequence ID" value="ETS85798.1"/>
    <property type="molecule type" value="Genomic_DNA"/>
</dbReference>
<evidence type="ECO:0000256" key="9">
    <source>
        <dbReference type="RuleBase" id="RU000461"/>
    </source>
</evidence>
<protein>
    <submittedName>
        <fullName evidence="10">Uncharacterized protein</fullName>
    </submittedName>
</protein>
<evidence type="ECO:0000256" key="7">
    <source>
        <dbReference type="ARBA" id="ARBA00023033"/>
    </source>
</evidence>
<dbReference type="InterPro" id="IPR036396">
    <property type="entry name" value="Cyt_P450_sf"/>
</dbReference>
<dbReference type="GO" id="GO:0005506">
    <property type="term" value="F:iron ion binding"/>
    <property type="evidence" value="ECO:0007669"/>
    <property type="project" value="InterPro"/>
</dbReference>
<dbReference type="PANTHER" id="PTHR24305:SF29">
    <property type="entry name" value="BENZOATE-PARA-HYDROXYLASE"/>
    <property type="match status" value="1"/>
</dbReference>
<dbReference type="InterPro" id="IPR001128">
    <property type="entry name" value="Cyt_P450"/>
</dbReference>
<dbReference type="GO" id="GO:0020037">
    <property type="term" value="F:heme binding"/>
    <property type="evidence" value="ECO:0007669"/>
    <property type="project" value="InterPro"/>
</dbReference>
<keyword evidence="7 9" id="KW-0503">Monooxygenase</keyword>
<dbReference type="SUPFAM" id="SSF48264">
    <property type="entry name" value="Cytochrome P450"/>
    <property type="match status" value="1"/>
</dbReference>
<sequence length="492" mass="56519">MISNWLYQQAMDIDTNNLIGYSLGAIVLYASYRYVYNVYFHPAAKFPGPRFASFSNLWYAYQWSTGKYPWAVAEALKKYGDVVRVALNELVFITPKAFTDIYDSHTAGLEHFPKTNFMDLGLGDSGLSWEKNPEKHREKAKKVAPAFSVKALRAKEPTMNKYTDAFVERMKDLGSRDEGIDLKTWTDWIAMDASADLAYSRELHHLQDMKSTSFLDEFPFKLLFVPPSIITSHGKVVEMNQKALDSRIERRGAVGHLDHFEQLLPAFAPEPTKEEKKNLEVTVGHLVVAGYEPIASQILCTIMFSLFEPDALKLLVGEIRSNLERYDDINAESLGSLKFLHASLMETLRMTVLQSSGQPRMSPGAEVDGNYIARGVEVQYGFLAFTRDARYFHDGKSYRPQRWLPRDHPNWDPKFKNDATEHFHPFSLGPRSCVGMPLAWRQTRLFVAKVLWSFDIEMLSNQNVTMENGFRMYGMWKKPNFWVRFHPVSREA</sequence>
<evidence type="ECO:0000256" key="1">
    <source>
        <dbReference type="ARBA" id="ARBA00001971"/>
    </source>
</evidence>
<dbReference type="InterPro" id="IPR050121">
    <property type="entry name" value="Cytochrome_P450_monoxygenase"/>
</dbReference>
<dbReference type="PRINTS" id="PR00463">
    <property type="entry name" value="EP450I"/>
</dbReference>
<evidence type="ECO:0000256" key="5">
    <source>
        <dbReference type="ARBA" id="ARBA00023002"/>
    </source>
</evidence>
<dbReference type="HOGENOM" id="CLU_001570_14_11_1"/>
<evidence type="ECO:0000256" key="3">
    <source>
        <dbReference type="ARBA" id="ARBA00022617"/>
    </source>
</evidence>
<keyword evidence="6 8" id="KW-0408">Iron</keyword>
<name>W3XIA8_PESFW</name>